<dbReference type="Pfam" id="PF00561">
    <property type="entry name" value="Abhydrolase_1"/>
    <property type="match status" value="1"/>
</dbReference>
<feature type="domain" description="AB hydrolase-1" evidence="2">
    <location>
        <begin position="39"/>
        <end position="314"/>
    </location>
</feature>
<dbReference type="AlphaFoldDB" id="S9R353"/>
<keyword evidence="1 3" id="KW-0378">Hydrolase</keyword>
<dbReference type="EMBL" id="ANAH02000005">
    <property type="protein sequence ID" value="EPX63323.1"/>
    <property type="molecule type" value="Genomic_DNA"/>
</dbReference>
<dbReference type="SUPFAM" id="SSF53474">
    <property type="entry name" value="alpha/beta-Hydrolases"/>
    <property type="match status" value="1"/>
</dbReference>
<dbReference type="Proteomes" id="UP000011682">
    <property type="component" value="Unassembled WGS sequence"/>
</dbReference>
<dbReference type="PRINTS" id="PR00111">
    <property type="entry name" value="ABHYDROLASE"/>
</dbReference>
<comment type="caution">
    <text evidence="3">The sequence shown here is derived from an EMBL/GenBank/DDBJ whole genome shotgun (WGS) entry which is preliminary data.</text>
</comment>
<evidence type="ECO:0000313" key="4">
    <source>
        <dbReference type="Proteomes" id="UP000011682"/>
    </source>
</evidence>
<gene>
    <name evidence="3" type="ORF">D187_005729</name>
</gene>
<dbReference type="eggNOG" id="COG0596">
    <property type="taxonomic scope" value="Bacteria"/>
</dbReference>
<dbReference type="Gene3D" id="3.40.50.1820">
    <property type="entry name" value="alpha/beta hydrolase"/>
    <property type="match status" value="1"/>
</dbReference>
<dbReference type="PRINTS" id="PR00412">
    <property type="entry name" value="EPOXHYDRLASE"/>
</dbReference>
<sequence>MTDASPHFTPKASSMTDIKHRTVKTNGINLHIAEAGEGPLVLLIHGWPESWYSWRHQLPALAAAGYHAVAPDVRGYGRSDKPRELEAYSMKNMLADYVGLLDALGEKTAVVVGHDWGAAMAWTSAALYPDRYRAVVGMSVPYLGRSPMPPTKLFKSMFGENWFYILYFQEPGVAEAEFEADIPRTMRTILAGIPGFDAKAEAVRAKKKGDKFLTGLDTPGTLPAWLTEDDVAYFAKEFAGSGFRGGLNRYRNMDRDWEELPELATVKIEQPALFIIGEKDPVRAMSPIDQMKPLVPNLEEVLLIPEAGHWIQQERAAEVNAALLAFLKALPT</sequence>
<dbReference type="InterPro" id="IPR029058">
    <property type="entry name" value="AB_hydrolase_fold"/>
</dbReference>
<accession>S9R353</accession>
<proteinExistence type="predicted"/>
<dbReference type="InterPro" id="IPR000073">
    <property type="entry name" value="AB_hydrolase_1"/>
</dbReference>
<protein>
    <submittedName>
        <fullName evidence="3">Epoxide hydrolase</fullName>
    </submittedName>
</protein>
<dbReference type="InterPro" id="IPR000639">
    <property type="entry name" value="Epox_hydrolase-like"/>
</dbReference>
<reference evidence="3" key="1">
    <citation type="submission" date="2013-05" db="EMBL/GenBank/DDBJ databases">
        <title>Genome assembly of Cystobacter fuscus DSM 2262.</title>
        <authorList>
            <person name="Sharma G."/>
            <person name="Khatri I."/>
            <person name="Kaur C."/>
            <person name="Mayilraj S."/>
            <person name="Subramanian S."/>
        </authorList>
    </citation>
    <scope>NUCLEOTIDE SEQUENCE [LARGE SCALE GENOMIC DNA]</scope>
    <source>
        <strain evidence="3">DSM 2262</strain>
    </source>
</reference>
<evidence type="ECO:0000256" key="1">
    <source>
        <dbReference type="ARBA" id="ARBA00022801"/>
    </source>
</evidence>
<organism evidence="3 4">
    <name type="scientific">Cystobacter fuscus (strain ATCC 25194 / DSM 2262 / NBRC 100088 / M29)</name>
    <dbReference type="NCBI Taxonomy" id="1242864"/>
    <lineage>
        <taxon>Bacteria</taxon>
        <taxon>Pseudomonadati</taxon>
        <taxon>Myxococcota</taxon>
        <taxon>Myxococcia</taxon>
        <taxon>Myxococcales</taxon>
        <taxon>Cystobacterineae</taxon>
        <taxon>Archangiaceae</taxon>
        <taxon>Cystobacter</taxon>
    </lineage>
</organism>
<keyword evidence="4" id="KW-1185">Reference proteome</keyword>
<evidence type="ECO:0000259" key="2">
    <source>
        <dbReference type="Pfam" id="PF00561"/>
    </source>
</evidence>
<dbReference type="PANTHER" id="PTHR43329">
    <property type="entry name" value="EPOXIDE HYDROLASE"/>
    <property type="match status" value="1"/>
</dbReference>
<dbReference type="GO" id="GO:0016787">
    <property type="term" value="F:hydrolase activity"/>
    <property type="evidence" value="ECO:0007669"/>
    <property type="project" value="UniProtKB-KW"/>
</dbReference>
<name>S9R353_CYSF2</name>
<evidence type="ECO:0000313" key="3">
    <source>
        <dbReference type="EMBL" id="EPX63323.1"/>
    </source>
</evidence>